<comment type="caution">
    <text evidence="1">The sequence shown here is derived from an EMBL/GenBank/DDBJ whole genome shotgun (WGS) entry which is preliminary data.</text>
</comment>
<evidence type="ECO:0000313" key="1">
    <source>
        <dbReference type="EMBL" id="KAF3594360.1"/>
    </source>
</evidence>
<sequence>MYLPDHALVNTTLGRCGDLPSAKKNQYAESVSRNNHLLRLIRAQVYKLKFGTMNMWFLLNPPGKATIHVANVNSLMQHMRLNSTLAMRSVLVTGSSTITVPELDSSPQGGNHNPADDIPGATCVFCKSSEGMKLTGSY</sequence>
<protein>
    <submittedName>
        <fullName evidence="1">Uncharacterized protein</fullName>
    </submittedName>
</protein>
<gene>
    <name evidence="1" type="ORF">DY000_02026684</name>
</gene>
<dbReference type="Proteomes" id="UP000266723">
    <property type="component" value="Unassembled WGS sequence"/>
</dbReference>
<dbReference type="EMBL" id="QGKV02000299">
    <property type="protein sequence ID" value="KAF3594360.1"/>
    <property type="molecule type" value="Genomic_DNA"/>
</dbReference>
<evidence type="ECO:0000313" key="2">
    <source>
        <dbReference type="Proteomes" id="UP000266723"/>
    </source>
</evidence>
<keyword evidence="2" id="KW-1185">Reference proteome</keyword>
<accession>A0ABQ7ECT0</accession>
<reference evidence="1 2" key="1">
    <citation type="journal article" date="2020" name="BMC Genomics">
        <title>Intraspecific diversification of the crop wild relative Brassica cretica Lam. using demographic model selection.</title>
        <authorList>
            <person name="Kioukis A."/>
            <person name="Michalopoulou V.A."/>
            <person name="Briers L."/>
            <person name="Pirintsos S."/>
            <person name="Studholme D.J."/>
            <person name="Pavlidis P."/>
            <person name="Sarris P.F."/>
        </authorList>
    </citation>
    <scope>NUCLEOTIDE SEQUENCE [LARGE SCALE GENOMIC DNA]</scope>
    <source>
        <strain evidence="2">cv. PFS-1207/04</strain>
    </source>
</reference>
<proteinExistence type="predicted"/>
<organism evidence="1 2">
    <name type="scientific">Brassica cretica</name>
    <name type="common">Mustard</name>
    <dbReference type="NCBI Taxonomy" id="69181"/>
    <lineage>
        <taxon>Eukaryota</taxon>
        <taxon>Viridiplantae</taxon>
        <taxon>Streptophyta</taxon>
        <taxon>Embryophyta</taxon>
        <taxon>Tracheophyta</taxon>
        <taxon>Spermatophyta</taxon>
        <taxon>Magnoliopsida</taxon>
        <taxon>eudicotyledons</taxon>
        <taxon>Gunneridae</taxon>
        <taxon>Pentapetalae</taxon>
        <taxon>rosids</taxon>
        <taxon>malvids</taxon>
        <taxon>Brassicales</taxon>
        <taxon>Brassicaceae</taxon>
        <taxon>Brassiceae</taxon>
        <taxon>Brassica</taxon>
    </lineage>
</organism>
<name>A0ABQ7ECT0_BRACR</name>